<evidence type="ECO:0000259" key="14">
    <source>
        <dbReference type="PROSITE" id="PS51189"/>
    </source>
</evidence>
<dbReference type="Pfam" id="PF08064">
    <property type="entry name" value="UME"/>
    <property type="match status" value="1"/>
</dbReference>
<dbReference type="Gene3D" id="1.10.1070.11">
    <property type="entry name" value="Phosphatidylinositol 3-/4-kinase, catalytic domain"/>
    <property type="match status" value="1"/>
</dbReference>
<accession>A0A418BAT1</accession>
<dbReference type="SUPFAM" id="SSF56112">
    <property type="entry name" value="Protein kinase-like (PK-like)"/>
    <property type="match status" value="1"/>
</dbReference>
<evidence type="ECO:0000256" key="6">
    <source>
        <dbReference type="ARBA" id="ARBA00022741"/>
    </source>
</evidence>
<evidence type="ECO:0000256" key="5">
    <source>
        <dbReference type="ARBA" id="ARBA00022679"/>
    </source>
</evidence>
<dbReference type="VEuPathDB" id="FungiDB:H310_09190"/>
<keyword evidence="4" id="KW-0723">Serine/threonine-protein kinase</keyword>
<dbReference type="InterPro" id="IPR003151">
    <property type="entry name" value="PIK-rel_kinase_FAT"/>
</dbReference>
<dbReference type="GO" id="GO:0000077">
    <property type="term" value="P:DNA damage checkpoint signaling"/>
    <property type="evidence" value="ECO:0007669"/>
    <property type="project" value="TreeGrafter"/>
</dbReference>
<dbReference type="InterPro" id="IPR056802">
    <property type="entry name" value="ATR-like_M-HEAT"/>
</dbReference>
<dbReference type="SMART" id="SM00146">
    <property type="entry name" value="PI3Kc"/>
    <property type="match status" value="1"/>
</dbReference>
<dbReference type="PROSITE" id="PS51189">
    <property type="entry name" value="FAT"/>
    <property type="match status" value="1"/>
</dbReference>
<reference evidence="16 17" key="1">
    <citation type="submission" date="2018-08" db="EMBL/GenBank/DDBJ databases">
        <title>Aphanomyces genome sequencing and annotation.</title>
        <authorList>
            <person name="Minardi D."/>
            <person name="Oidtmann B."/>
            <person name="Van Der Giezen M."/>
            <person name="Studholme D.J."/>
        </authorList>
    </citation>
    <scope>NUCLEOTIDE SEQUENCE [LARGE SCALE GENOMIC DNA]</scope>
    <source>
        <strain evidence="16 17">NJM0002</strain>
    </source>
</reference>
<dbReference type="InterPro" id="IPR036940">
    <property type="entry name" value="PI3/4_kinase_cat_sf"/>
</dbReference>
<keyword evidence="10" id="KW-0234">DNA repair</keyword>
<evidence type="ECO:0000256" key="8">
    <source>
        <dbReference type="ARBA" id="ARBA00022777"/>
    </source>
</evidence>
<evidence type="ECO:0000256" key="9">
    <source>
        <dbReference type="ARBA" id="ARBA00022840"/>
    </source>
</evidence>
<evidence type="ECO:0000256" key="7">
    <source>
        <dbReference type="ARBA" id="ARBA00022763"/>
    </source>
</evidence>
<keyword evidence="11" id="KW-0539">Nucleus</keyword>
<dbReference type="InterPro" id="IPR003152">
    <property type="entry name" value="FATC_dom"/>
</dbReference>
<keyword evidence="6" id="KW-0547">Nucleotide-binding</keyword>
<dbReference type="Pfam" id="PF25030">
    <property type="entry name" value="M-HEAT_ATR"/>
    <property type="match status" value="1"/>
</dbReference>
<dbReference type="GO" id="GO:0000723">
    <property type="term" value="P:telomere maintenance"/>
    <property type="evidence" value="ECO:0007669"/>
    <property type="project" value="TreeGrafter"/>
</dbReference>
<dbReference type="SUPFAM" id="SSF48371">
    <property type="entry name" value="ARM repeat"/>
    <property type="match status" value="1"/>
</dbReference>
<evidence type="ECO:0000256" key="1">
    <source>
        <dbReference type="ARBA" id="ARBA00004123"/>
    </source>
</evidence>
<dbReference type="GO" id="GO:0005634">
    <property type="term" value="C:nucleus"/>
    <property type="evidence" value="ECO:0007669"/>
    <property type="project" value="UniProtKB-SubCell"/>
</dbReference>
<feature type="domain" description="FAT" evidence="14">
    <location>
        <begin position="1624"/>
        <end position="2196"/>
    </location>
</feature>
<dbReference type="PANTHER" id="PTHR11139">
    <property type="entry name" value="ATAXIA TELANGIECTASIA MUTATED ATM -RELATED"/>
    <property type="match status" value="1"/>
</dbReference>
<dbReference type="PROSITE" id="PS00916">
    <property type="entry name" value="PI3_4_KINASE_2"/>
    <property type="match status" value="1"/>
</dbReference>
<feature type="domain" description="PI3K/PI4K catalytic" evidence="13">
    <location>
        <begin position="2286"/>
        <end position="2610"/>
    </location>
</feature>
<dbReference type="PANTHER" id="PTHR11139:SF69">
    <property type="entry name" value="SERINE_THREONINE-PROTEIN KINASE ATR"/>
    <property type="match status" value="1"/>
</dbReference>
<dbReference type="InterPro" id="IPR018936">
    <property type="entry name" value="PI3/4_kinase_CS"/>
</dbReference>
<name>A0A418BAT1_9STRA</name>
<dbReference type="GO" id="GO:0005524">
    <property type="term" value="F:ATP binding"/>
    <property type="evidence" value="ECO:0007669"/>
    <property type="project" value="UniProtKB-KW"/>
</dbReference>
<dbReference type="Gene3D" id="3.30.1010.10">
    <property type="entry name" value="Phosphatidylinositol 3-kinase Catalytic Subunit, Chain A, domain 4"/>
    <property type="match status" value="1"/>
</dbReference>
<dbReference type="GO" id="GO:0004674">
    <property type="term" value="F:protein serine/threonine kinase activity"/>
    <property type="evidence" value="ECO:0007669"/>
    <property type="project" value="UniProtKB-KW"/>
</dbReference>
<dbReference type="Pfam" id="PF02259">
    <property type="entry name" value="FAT"/>
    <property type="match status" value="1"/>
</dbReference>
<dbReference type="Pfam" id="PF23593">
    <property type="entry name" value="HEAT_ATR"/>
    <property type="match status" value="1"/>
</dbReference>
<dbReference type="Pfam" id="PF02260">
    <property type="entry name" value="FATC"/>
    <property type="match status" value="1"/>
</dbReference>
<dbReference type="InterPro" id="IPR057564">
    <property type="entry name" value="HEAT_ATR"/>
</dbReference>
<dbReference type="Pfam" id="PF00454">
    <property type="entry name" value="PI3_PI4_kinase"/>
    <property type="match status" value="1"/>
</dbReference>
<evidence type="ECO:0000313" key="17">
    <source>
        <dbReference type="Proteomes" id="UP000285060"/>
    </source>
</evidence>
<evidence type="ECO:0000256" key="4">
    <source>
        <dbReference type="ARBA" id="ARBA00022527"/>
    </source>
</evidence>
<dbReference type="InterPro" id="IPR011009">
    <property type="entry name" value="Kinase-like_dom_sf"/>
</dbReference>
<evidence type="ECO:0000259" key="13">
    <source>
        <dbReference type="PROSITE" id="PS50290"/>
    </source>
</evidence>
<dbReference type="PROSITE" id="PS51190">
    <property type="entry name" value="FATC"/>
    <property type="match status" value="1"/>
</dbReference>
<evidence type="ECO:0000259" key="15">
    <source>
        <dbReference type="PROSITE" id="PS51190"/>
    </source>
</evidence>
<keyword evidence="8" id="KW-0418">Kinase</keyword>
<keyword evidence="17" id="KW-1185">Reference proteome</keyword>
<dbReference type="CDD" id="cd00892">
    <property type="entry name" value="PIKKc_ATR"/>
    <property type="match status" value="1"/>
</dbReference>
<evidence type="ECO:0000256" key="2">
    <source>
        <dbReference type="ARBA" id="ARBA00010769"/>
    </source>
</evidence>
<proteinExistence type="inferred from homology"/>
<dbReference type="InterPro" id="IPR012993">
    <property type="entry name" value="UME"/>
</dbReference>
<dbReference type="GO" id="GO:0006281">
    <property type="term" value="P:DNA repair"/>
    <property type="evidence" value="ECO:0007669"/>
    <property type="project" value="UniProtKB-KW"/>
</dbReference>
<comment type="subcellular location">
    <subcellularLocation>
        <location evidence="1">Nucleus</location>
    </subcellularLocation>
</comment>
<feature type="domain" description="FATC" evidence="15">
    <location>
        <begin position="2620"/>
        <end position="2652"/>
    </location>
</feature>
<evidence type="ECO:0000256" key="12">
    <source>
        <dbReference type="ARBA" id="ARBA00024420"/>
    </source>
</evidence>
<dbReference type="InterPro" id="IPR050517">
    <property type="entry name" value="DDR_Repair_Kinase"/>
</dbReference>
<sequence length="2652" mass="298082">MIEARTRYKNTRCAPIRRGGMESDLEKVLRLMLVHQEQFHSKTVVPVSGVSTNQVPDIDEDPARCLTVLRKARKMLPKVMKEISTSAPNPKVLDTLCTLLSLFVSSDVCPFSPSVFSSNAGVILFYMVRFLATPEYSALHQKVFDVCTTLALLLLESDFNGYVHIYTDLIDLLADLLTLESYTSWRPGDVMTVHCFLVAGAHLGRDTTHMKNGLRVCCQRENADPNHAQLVFDMGKKTVPPLTFASIATTRLFSVWMWRFLEKNVGYSAALLSHHPCMAQLYVVLGSLLEMASTPVDAAAMDLMECLLTEIHWTDSIVHLCTAFYAYASRLHQTDVATVRLVKCLSTSVISTSKVVSSALWLPFKAFATSKRADPSWVGAICSTLRIFLTNPESHGRSVALLVEVVAYTDLSPSTIQQEVAETIHCALRSHTADVWTHAHVMISQFHSEYVANSSNTKRQKVTPEYSPLSTAICFNQYAQVTLAAPPVDAFKALVGLVLALTYDNSVAVVGLSVLLPLRTPPTTKRMHAEVEVCRMVLDRVRHLLGVPRPGDSTLSLVTLALWYATDDELRGLSILPTLTKFQTFISDTGVQDHVFLYGSTTMQPVAIENRFEQFLVVLCWIYNRHAPLALRDSKWNSALSGRVFLENITNQHPAAVTLAPFWLYVVVQSGAASAVEVWTTLLDSLTPLATSLRPRVAQAAIATFSKLCCTVSDLSVPLTSTQHETTRLFQSKCGPFVACACSQPRRVQVVLRGAQEVLAMLEKALSDATVAQQALLTMAAFMKHMPKSNVPPAVVWRFLDALGHSDPACRSVVETNIGITATLMATFENVDATASQLFDVFDGHLRKNPHLVRTITRATATLGASCDLEVKAEGDLFFALLFRLLALWKVSTNKIHEAHELNRMVTSCHLTWKQLFVQHPDRIHEPLVHLLLQPGNGSALSDFLATFLGADVTLAIYLKENAAHILPHLIVAKNLPLLQTVATFHGGGATVSSLVGENILAIVKEMLMQKVTSFNNVAEWDFFFGFIPNDVGIRDVIQHKPLTIIYALAWELAGDRPRVAKKSFIEVCKQFLDDEDNGNSSNKFHISQQFFLAVMTFLGQKLLSKNVRHSIRAIQCTEVLLSLFDSSGDLDNFVPKIMATLKLASQEANEEKILAACRAWRTFVRLLSADAIKANVLSIVVSLLPCIGPLAGLFQQHVAQDGGRPHADDFTEAQQVALEVLRSIFTHETIHNDPSVAFLLALTPSVAVESPIKIRHLPIHEVLQLLIPLLQHWDGAVREVGLLHLIHVLNNRCREVLDLILSLEEGLVHSCIMGVLKELLHLSRLETHDAMQILVAQALGALGAIDMARITPQALRPDTTNELSTKNLACHLIQTLLVKELRAAPHNTDVIALSIQQLLQFLAQLNAPDSNSTAPSAPSSSAGFVQSTSTMPEWMQRQFQSKGVDKIIAPYWSTKYQAPNFKPTTMPASSTFYEALGSVAFDQWLVSWCKYLIDHSTFPERHIFLACRRALTISLEMARFLLPYLVQNVLKQTSSYNMVKQEILSVLQEDSLDMMSDAVSSHHHQCAQTVFSMLDELNDWVWASQRKKIAMSQQPHMAKHIDEMFDQEKEVVEEFLKDIPLLLLSSAAFKIKAYARAIQYFESHLRQQGGAAGVHMTSSDITKMQKMYGSLDEPDALLGLAIQRRWLHPQPTGSFQELQHLIAEHKHLARWEDALACYEQAIHHMHGSDVEVDIRSELYSGVIQCMIQLGRLEGALQHVRGIVNQYPEVIPAVYPCALECAWRLSRWDLLAELTTDAMKVKLDNEDMMGMKFAKAILCFHQDKNNMHVQVREARAAIMGPLAAASQESYQRVYPLLNQLHFLHELEQGFVVATTSSNSTSSKRTDAWNAQCPWTRRDAMMAPALKFQEPILALRRVMMHDLQLDGDLVSANWLRYAKMARKEGLVRTAESAMMHAQALGSRTAIIEQAKLLVERGKMYEALHVLEPIPIDVSTLEHRTADNHFHAKTLLLATNYMQQSSQKQGQHVIDRYKAVIAFDKDYAKGYFCLAKYYEVLLESDRREIQDSTDPYAYLPHVLHNYVLSLKGTDKYLFQSLPRLLTLWYEFGEILQASSKRSYRLDIQDNDGDRLMQDISKIILDALHSLPESMWLVCFPQVTSRICHPNVAVVDGVKAIMVKVLMTFPQRAMWYVLGLAQSLNTQRKTRAIEILKVAQKQLTNSNQVGMANALSEGMRLVEELIKLAEFDPGNQKKMPIRLTRVRAKVLLPIQNIIHRRDLPESDVYIKSFGDKADVMLTKEKPKRIQIQGTDGKTYSFLCKREKHGDLRKDARMMEFNALMNKLLQRETNGRKRKLRLRTYAVICLNEESGLMEWVPNTRAMRHLISQIYKTEQGFLQPVRLTTELKDTFLNMQKQYAHDVPKMTVFYKSKILTHPAFTPRFHQWFLNNFSDPTAWYEARNIFVRSAAVWSMVGHIVGLGDRHGENILIDCTTGECVHVDFDCLFDKGLKLARPEIVPFRLTPNMIDAFGLTGVEGVYRHTCEVTLTLLRANRETLRSILESFVHDPLVEWGRSKNKQVVASALKPIAANNEQVNSEAKIMLKTIDERLRGMWNLGKKQQHETLPLSVKGQVDRLIAEATSNENLAQMYIGWMPFL</sequence>
<dbReference type="GO" id="GO:0005694">
    <property type="term" value="C:chromosome"/>
    <property type="evidence" value="ECO:0007669"/>
    <property type="project" value="TreeGrafter"/>
</dbReference>
<dbReference type="SMART" id="SM01343">
    <property type="entry name" value="FATC"/>
    <property type="match status" value="1"/>
</dbReference>
<keyword evidence="5" id="KW-0808">Transferase</keyword>
<evidence type="ECO:0000256" key="11">
    <source>
        <dbReference type="ARBA" id="ARBA00023242"/>
    </source>
</evidence>
<comment type="caution">
    <text evidence="16">The sequence shown here is derived from an EMBL/GenBank/DDBJ whole genome shotgun (WGS) entry which is preliminary data.</text>
</comment>
<evidence type="ECO:0000256" key="10">
    <source>
        <dbReference type="ARBA" id="ARBA00023204"/>
    </source>
</evidence>
<protein>
    <recommendedName>
        <fullName evidence="12">Serine/threonine-protein kinase ATR</fullName>
        <ecNumber evidence="3">2.7.11.1</ecNumber>
    </recommendedName>
</protein>
<dbReference type="EMBL" id="QUSY01000004">
    <property type="protein sequence ID" value="RHY35334.1"/>
    <property type="molecule type" value="Genomic_DNA"/>
</dbReference>
<comment type="similarity">
    <text evidence="2">Belongs to the PI3/PI4-kinase family. ATM subfamily.</text>
</comment>
<keyword evidence="9" id="KW-0067">ATP-binding</keyword>
<evidence type="ECO:0000256" key="3">
    <source>
        <dbReference type="ARBA" id="ARBA00012513"/>
    </source>
</evidence>
<gene>
    <name evidence="16" type="ORF">DYB32_000186</name>
</gene>
<evidence type="ECO:0000313" key="16">
    <source>
        <dbReference type="EMBL" id="RHY35334.1"/>
    </source>
</evidence>
<dbReference type="InterPro" id="IPR016024">
    <property type="entry name" value="ARM-type_fold"/>
</dbReference>
<keyword evidence="7" id="KW-0227">DNA damage</keyword>
<dbReference type="InterPro" id="IPR011990">
    <property type="entry name" value="TPR-like_helical_dom_sf"/>
</dbReference>
<dbReference type="PROSITE" id="PS50290">
    <property type="entry name" value="PI3_4_KINASE_3"/>
    <property type="match status" value="1"/>
</dbReference>
<organism evidence="16 17">
    <name type="scientific">Aphanomyces invadans</name>
    <dbReference type="NCBI Taxonomy" id="157072"/>
    <lineage>
        <taxon>Eukaryota</taxon>
        <taxon>Sar</taxon>
        <taxon>Stramenopiles</taxon>
        <taxon>Oomycota</taxon>
        <taxon>Saprolegniomycetes</taxon>
        <taxon>Saprolegniales</taxon>
        <taxon>Verrucalvaceae</taxon>
        <taxon>Aphanomyces</taxon>
    </lineage>
</organism>
<dbReference type="Gene3D" id="1.25.40.10">
    <property type="entry name" value="Tetratricopeptide repeat domain"/>
    <property type="match status" value="1"/>
</dbReference>
<dbReference type="InterPro" id="IPR000403">
    <property type="entry name" value="PI3/4_kinase_cat_dom"/>
</dbReference>
<dbReference type="Proteomes" id="UP000285060">
    <property type="component" value="Unassembled WGS sequence"/>
</dbReference>
<dbReference type="EC" id="2.7.11.1" evidence="3"/>
<dbReference type="InterPro" id="IPR014009">
    <property type="entry name" value="PIK_FAT"/>
</dbReference>